<dbReference type="GO" id="GO:0097367">
    <property type="term" value="F:carbohydrate derivative binding"/>
    <property type="evidence" value="ECO:0007669"/>
    <property type="project" value="InterPro"/>
</dbReference>
<comment type="function">
    <text evidence="2 10">Catalyzes the isomerization of sedoheptulose 7-phosphate in D-glycero-D-manno-heptose 7-phosphate.</text>
</comment>
<evidence type="ECO:0000313" key="12">
    <source>
        <dbReference type="EMBL" id="OEJ66071.1"/>
    </source>
</evidence>
<evidence type="ECO:0000256" key="9">
    <source>
        <dbReference type="ARBA" id="ARBA00023277"/>
    </source>
</evidence>
<protein>
    <recommendedName>
        <fullName evidence="10">Phosphoheptose isomerase</fullName>
        <ecNumber evidence="10">5.3.1.28</ecNumber>
    </recommendedName>
    <alternativeName>
        <fullName evidence="10">Sedoheptulose 7-phosphate isomerase</fullName>
    </alternativeName>
</protein>
<dbReference type="PANTHER" id="PTHR30390">
    <property type="entry name" value="SEDOHEPTULOSE 7-PHOSPHATE ISOMERASE / DNAA INITIATOR-ASSOCIATING FACTOR FOR REPLICATION INITIATION"/>
    <property type="match status" value="1"/>
</dbReference>
<dbReference type="RefSeq" id="WP_069958299.1">
    <property type="nucleotide sequence ID" value="NZ_MCGG01000030.1"/>
</dbReference>
<dbReference type="GO" id="GO:0008270">
    <property type="term" value="F:zinc ion binding"/>
    <property type="evidence" value="ECO:0007669"/>
    <property type="project" value="UniProtKB-UniRule"/>
</dbReference>
<accession>A0A1E5Q6N9</accession>
<dbReference type="EC" id="5.3.1.28" evidence="10"/>
<dbReference type="GO" id="GO:2001061">
    <property type="term" value="P:D-glycero-D-manno-heptose 7-phosphate biosynthetic process"/>
    <property type="evidence" value="ECO:0007669"/>
    <property type="project" value="UniProtKB-UniPathway"/>
</dbReference>
<feature type="binding site" evidence="10">
    <location>
        <position position="171"/>
    </location>
    <ligand>
        <name>Zn(2+)</name>
        <dbReference type="ChEBI" id="CHEBI:29105"/>
    </ligand>
</feature>
<dbReference type="STRING" id="28181.BEN30_11880"/>
<keyword evidence="7 10" id="KW-0862">Zinc</keyword>
<evidence type="ECO:0000313" key="13">
    <source>
        <dbReference type="EMBL" id="OEJ66646.1"/>
    </source>
</evidence>
<feature type="binding site" evidence="10">
    <location>
        <position position="124"/>
    </location>
    <ligand>
        <name>substrate</name>
    </ligand>
</feature>
<dbReference type="GO" id="GO:0008968">
    <property type="term" value="F:D-sedoheptulose 7-phosphate isomerase activity"/>
    <property type="evidence" value="ECO:0007669"/>
    <property type="project" value="UniProtKB-UniRule"/>
</dbReference>
<evidence type="ECO:0000256" key="3">
    <source>
        <dbReference type="ARBA" id="ARBA00004496"/>
    </source>
</evidence>
<comment type="subunit">
    <text evidence="10">Homotetramer.</text>
</comment>
<dbReference type="HAMAP" id="MF_00067">
    <property type="entry name" value="GmhA"/>
    <property type="match status" value="1"/>
</dbReference>
<comment type="cofactor">
    <cofactor evidence="10">
        <name>Zn(2+)</name>
        <dbReference type="ChEBI" id="CHEBI:29105"/>
    </cofactor>
    <text evidence="10">Binds 1 zinc ion per subunit.</text>
</comment>
<comment type="pathway">
    <text evidence="10">Carbohydrate biosynthesis; D-glycero-D-manno-heptose 7-phosphate biosynthesis; D-glycero-alpha-D-manno-heptose 7-phosphate and D-glycero-beta-D-manno-heptose 7-phosphate from sedoheptulose 7-phosphate: step 1/1.</text>
</comment>
<proteinExistence type="inferred from homology"/>
<evidence type="ECO:0000256" key="7">
    <source>
        <dbReference type="ARBA" id="ARBA00022833"/>
    </source>
</evidence>
<evidence type="ECO:0000256" key="8">
    <source>
        <dbReference type="ARBA" id="ARBA00023235"/>
    </source>
</evidence>
<dbReference type="UniPathway" id="UPA00041">
    <property type="reaction ID" value="UER00436"/>
</dbReference>
<organism evidence="13 14">
    <name type="scientific">Magnetovibrio blakemorei</name>
    <dbReference type="NCBI Taxonomy" id="28181"/>
    <lineage>
        <taxon>Bacteria</taxon>
        <taxon>Pseudomonadati</taxon>
        <taxon>Pseudomonadota</taxon>
        <taxon>Alphaproteobacteria</taxon>
        <taxon>Rhodospirillales</taxon>
        <taxon>Magnetovibrionaceae</taxon>
        <taxon>Magnetovibrio</taxon>
    </lineage>
</organism>
<dbReference type="PROSITE" id="PS51464">
    <property type="entry name" value="SIS"/>
    <property type="match status" value="1"/>
</dbReference>
<comment type="catalytic activity">
    <reaction evidence="1 10">
        <text>2 D-sedoheptulose 7-phosphate = D-glycero-alpha-D-manno-heptose 7-phosphate + D-glycero-beta-D-manno-heptose 7-phosphate</text>
        <dbReference type="Rhea" id="RHEA:27489"/>
        <dbReference type="ChEBI" id="CHEBI:57483"/>
        <dbReference type="ChEBI" id="CHEBI:60203"/>
        <dbReference type="ChEBI" id="CHEBI:60204"/>
        <dbReference type="EC" id="5.3.1.28"/>
    </reaction>
</comment>
<evidence type="ECO:0000256" key="1">
    <source>
        <dbReference type="ARBA" id="ARBA00000348"/>
    </source>
</evidence>
<evidence type="ECO:0000256" key="6">
    <source>
        <dbReference type="ARBA" id="ARBA00022723"/>
    </source>
</evidence>
<sequence length="193" mass="20729">MKSIVKQEISDTIDVLRKLAHDEAILVDIYSVAETCLNALKQGNKILFAGNGGSAADSQHLAAELVSRFNYDRPGLAAFALTTDTSALTAIGNDYGYEKLFSRQLEAVGNKGDIFFGISTSGNSLNILNALKIAQSIGIYTVGLTCESGGKMMNVCDCCIRMPSSHTPKIQECHIVVGHIICNLIEQGMFPNP</sequence>
<comment type="caution">
    <text evidence="13">The sequence shown here is derived from an EMBL/GenBank/DDBJ whole genome shotgun (WGS) entry which is preliminary data.</text>
</comment>
<dbReference type="OrthoDB" id="9810929at2"/>
<dbReference type="Gene3D" id="3.40.50.10490">
    <property type="entry name" value="Glucose-6-phosphate isomerase like protein, domain 1"/>
    <property type="match status" value="1"/>
</dbReference>
<dbReference type="GO" id="GO:0005975">
    <property type="term" value="P:carbohydrate metabolic process"/>
    <property type="evidence" value="ECO:0007669"/>
    <property type="project" value="UniProtKB-UniRule"/>
</dbReference>
<feature type="binding site" evidence="10">
    <location>
        <begin position="93"/>
        <end position="94"/>
    </location>
    <ligand>
        <name>substrate</name>
    </ligand>
</feature>
<name>A0A1E5Q6N9_9PROT</name>
<dbReference type="InterPro" id="IPR046348">
    <property type="entry name" value="SIS_dom_sf"/>
</dbReference>
<keyword evidence="5 10" id="KW-0963">Cytoplasm</keyword>
<keyword evidence="14" id="KW-1185">Reference proteome</keyword>
<keyword evidence="9 10" id="KW-0119">Carbohydrate metabolism</keyword>
<dbReference type="CDD" id="cd05006">
    <property type="entry name" value="SIS_GmhA"/>
    <property type="match status" value="1"/>
</dbReference>
<feature type="binding site" evidence="10">
    <location>
        <begin position="51"/>
        <end position="53"/>
    </location>
    <ligand>
        <name>substrate</name>
    </ligand>
</feature>
<evidence type="ECO:0000313" key="14">
    <source>
        <dbReference type="Proteomes" id="UP000095347"/>
    </source>
</evidence>
<dbReference type="Pfam" id="PF13580">
    <property type="entry name" value="SIS_2"/>
    <property type="match status" value="1"/>
</dbReference>
<feature type="binding site" evidence="10">
    <location>
        <position position="179"/>
    </location>
    <ligand>
        <name>Zn(2+)</name>
        <dbReference type="ChEBI" id="CHEBI:29105"/>
    </ligand>
</feature>
<keyword evidence="6 10" id="KW-0479">Metal-binding</keyword>
<evidence type="ECO:0000256" key="10">
    <source>
        <dbReference type="HAMAP-Rule" id="MF_00067"/>
    </source>
</evidence>
<evidence type="ECO:0000256" key="4">
    <source>
        <dbReference type="ARBA" id="ARBA00009894"/>
    </source>
</evidence>
<dbReference type="InterPro" id="IPR035461">
    <property type="entry name" value="GmhA/DiaA"/>
</dbReference>
<dbReference type="Proteomes" id="UP000095347">
    <property type="component" value="Unassembled WGS sequence"/>
</dbReference>
<feature type="domain" description="SIS" evidence="11">
    <location>
        <begin position="36"/>
        <end position="193"/>
    </location>
</feature>
<gene>
    <name evidence="10" type="primary">gmhA</name>
    <name evidence="13" type="ORF">BEN30_11880</name>
    <name evidence="12" type="ORF">BEN30_13020</name>
</gene>
<comment type="subcellular location">
    <subcellularLocation>
        <location evidence="3 10">Cytoplasm</location>
    </subcellularLocation>
</comment>
<dbReference type="AlphaFoldDB" id="A0A1E5Q6N9"/>
<dbReference type="PANTHER" id="PTHR30390:SF6">
    <property type="entry name" value="DNAA INITIATOR-ASSOCIATING PROTEIN DIAA"/>
    <property type="match status" value="1"/>
</dbReference>
<evidence type="ECO:0000259" key="11">
    <source>
        <dbReference type="PROSITE" id="PS51464"/>
    </source>
</evidence>
<feature type="binding site" evidence="10">
    <location>
        <position position="171"/>
    </location>
    <ligand>
        <name>substrate</name>
    </ligand>
</feature>
<dbReference type="GO" id="GO:0005737">
    <property type="term" value="C:cytoplasm"/>
    <property type="evidence" value="ECO:0007669"/>
    <property type="project" value="UniProtKB-SubCell"/>
</dbReference>
<feature type="binding site" evidence="10">
    <location>
        <position position="60"/>
    </location>
    <ligand>
        <name>Zn(2+)</name>
        <dbReference type="ChEBI" id="CHEBI:29105"/>
    </ligand>
</feature>
<evidence type="ECO:0000256" key="2">
    <source>
        <dbReference type="ARBA" id="ARBA00003172"/>
    </source>
</evidence>
<keyword evidence="8 10" id="KW-0413">Isomerase</keyword>
<dbReference type="EMBL" id="MCGG01000040">
    <property type="protein sequence ID" value="OEJ66071.1"/>
    <property type="molecule type" value="Genomic_DNA"/>
</dbReference>
<dbReference type="SUPFAM" id="SSF53697">
    <property type="entry name" value="SIS domain"/>
    <property type="match status" value="1"/>
</dbReference>
<comment type="similarity">
    <text evidence="4 10">Belongs to the SIS family. GmhA subfamily.</text>
</comment>
<dbReference type="InterPro" id="IPR004515">
    <property type="entry name" value="Phosphoheptose_Isoase"/>
</dbReference>
<evidence type="ECO:0000256" key="5">
    <source>
        <dbReference type="ARBA" id="ARBA00022490"/>
    </source>
</evidence>
<dbReference type="EMBL" id="MCGG01000030">
    <property type="protein sequence ID" value="OEJ66646.1"/>
    <property type="molecule type" value="Genomic_DNA"/>
</dbReference>
<dbReference type="InterPro" id="IPR050099">
    <property type="entry name" value="SIS_GmhA/DiaA_subfam"/>
</dbReference>
<dbReference type="InterPro" id="IPR001347">
    <property type="entry name" value="SIS_dom"/>
</dbReference>
<reference evidence="13" key="2">
    <citation type="submission" date="2016-07" db="EMBL/GenBank/DDBJ databases">
        <authorList>
            <person name="Trubitsyn D."/>
            <person name="Abreu F.A."/>
            <person name="Ward B."/>
            <person name="Taylor T."/>
            <person name="Hattori M."/>
            <person name="Kondo S."/>
            <person name="Trivedi U."/>
            <person name="Staniland S."/>
            <person name="Lins U."/>
            <person name="Bazylinski D.A."/>
        </authorList>
    </citation>
    <scope>NUCLEOTIDE SEQUENCE</scope>
    <source>
        <strain evidence="13">MV-1</strain>
    </source>
</reference>
<feature type="binding site" evidence="10">
    <location>
        <position position="64"/>
    </location>
    <ligand>
        <name>Zn(2+)</name>
        <dbReference type="ChEBI" id="CHEBI:29105"/>
    </ligand>
</feature>
<feature type="binding site" evidence="10">
    <location>
        <begin position="119"/>
        <end position="121"/>
    </location>
    <ligand>
        <name>substrate</name>
    </ligand>
</feature>
<reference evidence="14" key="1">
    <citation type="submission" date="2016-07" db="EMBL/GenBank/DDBJ databases">
        <authorList>
            <person name="Florea S."/>
            <person name="Webb J.S."/>
            <person name="Jaromczyk J."/>
            <person name="Schardl C.L."/>
        </authorList>
    </citation>
    <scope>NUCLEOTIDE SEQUENCE [LARGE SCALE GENOMIC DNA]</scope>
    <source>
        <strain evidence="14">MV-1</strain>
    </source>
</reference>
<feature type="binding site" evidence="10">
    <location>
        <position position="64"/>
    </location>
    <ligand>
        <name>substrate</name>
    </ligand>
</feature>
<comment type="miscellaneous">
    <text evidence="10">The reaction produces a racemic mixture of D-glycero-alpha-D-manno-heptose 7-phosphate and D-glycero-beta-D-manno-heptose 7-phosphate.</text>
</comment>